<keyword evidence="1" id="KW-0472">Membrane</keyword>
<dbReference type="EMBL" id="JAFIQS010000005">
    <property type="protein sequence ID" value="KAG5169474.1"/>
    <property type="molecule type" value="Genomic_DNA"/>
</dbReference>
<dbReference type="InterPro" id="IPR021848">
    <property type="entry name" value="HODM_asu-like"/>
</dbReference>
<accession>A0A8H8CLW8</accession>
<comment type="caution">
    <text evidence="2">The sequence shown here is derived from an EMBL/GenBank/DDBJ whole genome shotgun (WGS) entry which is preliminary data.</text>
</comment>
<proteinExistence type="predicted"/>
<dbReference type="AlphaFoldDB" id="A0A8H8CLW8"/>
<keyword evidence="1" id="KW-0812">Transmembrane</keyword>
<reference evidence="2" key="1">
    <citation type="submission" date="2021-02" db="EMBL/GenBank/DDBJ databases">
        <title>Psilocybe cubensis genome.</title>
        <authorList>
            <person name="Mckernan K.J."/>
            <person name="Crawford S."/>
            <person name="Trippe A."/>
            <person name="Kane L.T."/>
            <person name="Mclaughlin S."/>
        </authorList>
    </citation>
    <scope>NUCLEOTIDE SEQUENCE [LARGE SCALE GENOMIC DNA]</scope>
    <source>
        <strain evidence="2">MGC-MH-2018</strain>
    </source>
</reference>
<keyword evidence="1" id="KW-1133">Transmembrane helix</keyword>
<sequence length="450" mass="51154">MSGALNSTVESISARLEHLLGLSLNTILLLLLGLGASIAVFYKPLRNAEEKKQANGNAQESDANKHRQPGEWIPVKFVYPPVEACTERLAERKPIPYRPFRWGAYQSVFPLVSMNYFVESRISSVNMGIRNMPWNDWIELDKDHAVYHRIKVHRVQTRGQAAVRVLTDDANPGVVKGGEEAAIELVHELAEYLSRRYPKDFEVIRYSERLIDRDGAYCDWGWEDLPAIRTIKITSLDASYELPLSTNDGDRAPEKAMEIAGLLIQDDLALMLEGVDGKYYFQAGSICLPDKERLDLSLERFFRRLPVEKPVVRNNYFFQTNVPQKEERIDAEELAWAESTVGPEESFGHGTAFKRENGAGQGETEVEWIRFRSERQTLRRLPQSGAVAFTIRTYLTPVKEIAREKGVAGRLASALRSWPADVGEYKGRERGGWFEPLLEYLDECETRVDG</sequence>
<evidence type="ECO:0000256" key="1">
    <source>
        <dbReference type="SAM" id="Phobius"/>
    </source>
</evidence>
<feature type="transmembrane region" description="Helical" evidence="1">
    <location>
        <begin position="20"/>
        <end position="42"/>
    </location>
</feature>
<name>A0A8H8CLW8_PSICU</name>
<dbReference type="Pfam" id="PF11927">
    <property type="entry name" value="HODM_asu-like"/>
    <property type="match status" value="2"/>
</dbReference>
<protein>
    <submittedName>
        <fullName evidence="2">Uncharacterized protein</fullName>
    </submittedName>
</protein>
<organism evidence="2">
    <name type="scientific">Psilocybe cubensis</name>
    <name type="common">Psychedelic mushroom</name>
    <name type="synonym">Stropharia cubensis</name>
    <dbReference type="NCBI Taxonomy" id="181762"/>
    <lineage>
        <taxon>Eukaryota</taxon>
        <taxon>Fungi</taxon>
        <taxon>Dikarya</taxon>
        <taxon>Basidiomycota</taxon>
        <taxon>Agaricomycotina</taxon>
        <taxon>Agaricomycetes</taxon>
        <taxon>Agaricomycetidae</taxon>
        <taxon>Agaricales</taxon>
        <taxon>Agaricineae</taxon>
        <taxon>Strophariaceae</taxon>
        <taxon>Psilocybe</taxon>
    </lineage>
</organism>
<evidence type="ECO:0000313" key="2">
    <source>
        <dbReference type="EMBL" id="KAG5169474.1"/>
    </source>
</evidence>
<dbReference type="OrthoDB" id="497541at2759"/>
<gene>
    <name evidence="2" type="ORF">JR316_006030</name>
</gene>